<dbReference type="InterPro" id="IPR004501">
    <property type="entry name" value="PTS_EIIC_3"/>
</dbReference>
<keyword evidence="3" id="KW-1003">Cell membrane</keyword>
<feature type="transmembrane region" description="Helical" evidence="8">
    <location>
        <begin position="283"/>
        <end position="306"/>
    </location>
</feature>
<dbReference type="PANTHER" id="PTHR33989:SF4">
    <property type="entry name" value="PTS SYSTEM N,N'-DIACETYLCHITOBIOSE-SPECIFIC EIIC COMPONENT"/>
    <property type="match status" value="1"/>
</dbReference>
<feature type="transmembrane region" description="Helical" evidence="8">
    <location>
        <begin position="392"/>
        <end position="412"/>
    </location>
</feature>
<evidence type="ECO:0000256" key="3">
    <source>
        <dbReference type="ARBA" id="ARBA00022475"/>
    </source>
</evidence>
<dbReference type="Proteomes" id="UP000785625">
    <property type="component" value="Unassembled WGS sequence"/>
</dbReference>
<evidence type="ECO:0000256" key="8">
    <source>
        <dbReference type="SAM" id="Phobius"/>
    </source>
</evidence>
<dbReference type="InterPro" id="IPR003352">
    <property type="entry name" value="PTS_EIIC"/>
</dbReference>
<evidence type="ECO:0000256" key="4">
    <source>
        <dbReference type="ARBA" id="ARBA00022597"/>
    </source>
</evidence>
<feature type="domain" description="PTS EIIC type-3" evidence="9">
    <location>
        <begin position="3"/>
        <end position="412"/>
    </location>
</feature>
<dbReference type="EMBL" id="JACJKU010000028">
    <property type="protein sequence ID" value="MBM6940653.1"/>
    <property type="molecule type" value="Genomic_DNA"/>
</dbReference>
<keyword evidence="11" id="KW-1185">Reference proteome</keyword>
<keyword evidence="4 10" id="KW-0762">Sugar transport</keyword>
<evidence type="ECO:0000256" key="6">
    <source>
        <dbReference type="ARBA" id="ARBA00022989"/>
    </source>
</evidence>
<dbReference type="PROSITE" id="PS51105">
    <property type="entry name" value="PTS_EIIC_TYPE_3"/>
    <property type="match status" value="1"/>
</dbReference>
<feature type="transmembrane region" description="Helical" evidence="8">
    <location>
        <begin position="182"/>
        <end position="202"/>
    </location>
</feature>
<keyword evidence="6 8" id="KW-1133">Transmembrane helix</keyword>
<evidence type="ECO:0000256" key="2">
    <source>
        <dbReference type="ARBA" id="ARBA00022448"/>
    </source>
</evidence>
<comment type="caution">
    <text evidence="10">The sequence shown here is derived from an EMBL/GenBank/DDBJ whole genome shotgun (WGS) entry which is preliminary data.</text>
</comment>
<evidence type="ECO:0000313" key="10">
    <source>
        <dbReference type="EMBL" id="MBM6940653.1"/>
    </source>
</evidence>
<keyword evidence="2" id="KW-0813">Transport</keyword>
<feature type="transmembrane region" description="Helical" evidence="8">
    <location>
        <begin position="81"/>
        <end position="101"/>
    </location>
</feature>
<name>A0ABS2GYB9_9LACO</name>
<feature type="transmembrane region" description="Helical" evidence="8">
    <location>
        <begin position="223"/>
        <end position="243"/>
    </location>
</feature>
<evidence type="ECO:0000256" key="7">
    <source>
        <dbReference type="ARBA" id="ARBA00023136"/>
    </source>
</evidence>
<dbReference type="PANTHER" id="PTHR33989">
    <property type="match status" value="1"/>
</dbReference>
<evidence type="ECO:0000313" key="11">
    <source>
        <dbReference type="Proteomes" id="UP000785625"/>
    </source>
</evidence>
<comment type="subcellular location">
    <subcellularLocation>
        <location evidence="1">Cell membrane</location>
        <topology evidence="1">Multi-pass membrane protein</topology>
    </subcellularLocation>
</comment>
<dbReference type="Pfam" id="PF02378">
    <property type="entry name" value="PTS_EIIC"/>
    <property type="match status" value="1"/>
</dbReference>
<gene>
    <name evidence="10" type="ORF">H5975_03995</name>
</gene>
<sequence length="436" mass="48704">MMNYQRTVDRIVRFQQKSFIQILRRTMAALFPLILLGCFSWLIYENLLSTDGYLGSVLHVNRWLPFRTFFLALFSDLTRVTVGWTAPFGALVSAIVTTKYYHRENPIAGAAAIVCYTAIFIHGVRGNNSVVEMRYYTAAWFLIGVIIGYVVGRIFVKYGHAATFMNLQSSNSDVITTALKNLRPFAIVVIGAFVLHLLFALYRQFGLAGMVTQWLGSLLDRNSNYLLNIILSFVNTILVWFGFAEPLTATSQAYSNEMAANLGYALTHKTAWGIPYPFTPSSLYQGFAVFGGVGLTLALIIAILWVSKDKNTCRIANYSMVPGFFNIGLPILFGSQVFLNPVFLLPFVLLSIINILVGSTLIFIHLIPPLVYPVPNGTPGIITPFIATGSNWLALIFTILLLVMDVILYIPFVKLAEKVEQRSQEIAREGNHNENH</sequence>
<evidence type="ECO:0000256" key="1">
    <source>
        <dbReference type="ARBA" id="ARBA00004651"/>
    </source>
</evidence>
<feature type="transmembrane region" description="Helical" evidence="8">
    <location>
        <begin position="344"/>
        <end position="371"/>
    </location>
</feature>
<feature type="transmembrane region" description="Helical" evidence="8">
    <location>
        <begin position="136"/>
        <end position="156"/>
    </location>
</feature>
<feature type="transmembrane region" description="Helical" evidence="8">
    <location>
        <begin position="107"/>
        <end position="124"/>
    </location>
</feature>
<feature type="transmembrane region" description="Helical" evidence="8">
    <location>
        <begin position="318"/>
        <end position="338"/>
    </location>
</feature>
<dbReference type="InterPro" id="IPR051088">
    <property type="entry name" value="PTS_Sugar-EIIC/EIIB"/>
</dbReference>
<organism evidence="10 11">
    <name type="scientific">Limosilactobacillus coleohominis</name>
    <dbReference type="NCBI Taxonomy" id="181675"/>
    <lineage>
        <taxon>Bacteria</taxon>
        <taxon>Bacillati</taxon>
        <taxon>Bacillota</taxon>
        <taxon>Bacilli</taxon>
        <taxon>Lactobacillales</taxon>
        <taxon>Lactobacillaceae</taxon>
        <taxon>Limosilactobacillus</taxon>
    </lineage>
</organism>
<keyword evidence="7 8" id="KW-0472">Membrane</keyword>
<evidence type="ECO:0000259" key="9">
    <source>
        <dbReference type="PROSITE" id="PS51105"/>
    </source>
</evidence>
<feature type="transmembrane region" description="Helical" evidence="8">
    <location>
        <begin position="22"/>
        <end position="44"/>
    </location>
</feature>
<proteinExistence type="predicted"/>
<protein>
    <submittedName>
        <fullName evidence="10">PTS sugar transporter subunit IIC</fullName>
    </submittedName>
</protein>
<keyword evidence="5 8" id="KW-0812">Transmembrane</keyword>
<evidence type="ECO:0000256" key="5">
    <source>
        <dbReference type="ARBA" id="ARBA00022692"/>
    </source>
</evidence>
<reference evidence="10 11" key="1">
    <citation type="journal article" date="2021" name="Sci. Rep.">
        <title>The distribution of antibiotic resistance genes in chicken gut microbiota commensals.</title>
        <authorList>
            <person name="Juricova H."/>
            <person name="Matiasovicova J."/>
            <person name="Kubasova T."/>
            <person name="Cejkova D."/>
            <person name="Rychlik I."/>
        </authorList>
    </citation>
    <scope>NUCLEOTIDE SEQUENCE [LARGE SCALE GENOMIC DNA]</scope>
    <source>
        <strain evidence="10 11">An574</strain>
    </source>
</reference>
<accession>A0ABS2GYB9</accession>